<protein>
    <submittedName>
        <fullName evidence="2">Uncharacterized protein</fullName>
    </submittedName>
</protein>
<proteinExistence type="predicted"/>
<dbReference type="Proteomes" id="UP000306102">
    <property type="component" value="Unassembled WGS sequence"/>
</dbReference>
<evidence type="ECO:0000256" key="1">
    <source>
        <dbReference type="SAM" id="MobiDB-lite"/>
    </source>
</evidence>
<dbReference type="STRING" id="542762.A0A4S4F391"/>
<evidence type="ECO:0000313" key="2">
    <source>
        <dbReference type="EMBL" id="THG23968.1"/>
    </source>
</evidence>
<gene>
    <name evidence="2" type="ORF">TEA_027808</name>
</gene>
<comment type="caution">
    <text evidence="2">The sequence shown here is derived from an EMBL/GenBank/DDBJ whole genome shotgun (WGS) entry which is preliminary data.</text>
</comment>
<organism evidence="2 3">
    <name type="scientific">Camellia sinensis var. sinensis</name>
    <name type="common">China tea</name>
    <dbReference type="NCBI Taxonomy" id="542762"/>
    <lineage>
        <taxon>Eukaryota</taxon>
        <taxon>Viridiplantae</taxon>
        <taxon>Streptophyta</taxon>
        <taxon>Embryophyta</taxon>
        <taxon>Tracheophyta</taxon>
        <taxon>Spermatophyta</taxon>
        <taxon>Magnoliopsida</taxon>
        <taxon>eudicotyledons</taxon>
        <taxon>Gunneridae</taxon>
        <taxon>Pentapetalae</taxon>
        <taxon>asterids</taxon>
        <taxon>Ericales</taxon>
        <taxon>Theaceae</taxon>
        <taxon>Camellia</taxon>
    </lineage>
</organism>
<keyword evidence="3" id="KW-1185">Reference proteome</keyword>
<accession>A0A4S4F391</accession>
<name>A0A4S4F391_CAMSN</name>
<evidence type="ECO:0000313" key="3">
    <source>
        <dbReference type="Proteomes" id="UP000306102"/>
    </source>
</evidence>
<reference evidence="2 3" key="1">
    <citation type="journal article" date="2018" name="Proc. Natl. Acad. Sci. U.S.A.">
        <title>Draft genome sequence of Camellia sinensis var. sinensis provides insights into the evolution of the tea genome and tea quality.</title>
        <authorList>
            <person name="Wei C."/>
            <person name="Yang H."/>
            <person name="Wang S."/>
            <person name="Zhao J."/>
            <person name="Liu C."/>
            <person name="Gao L."/>
            <person name="Xia E."/>
            <person name="Lu Y."/>
            <person name="Tai Y."/>
            <person name="She G."/>
            <person name="Sun J."/>
            <person name="Cao H."/>
            <person name="Tong W."/>
            <person name="Gao Q."/>
            <person name="Li Y."/>
            <person name="Deng W."/>
            <person name="Jiang X."/>
            <person name="Wang W."/>
            <person name="Chen Q."/>
            <person name="Zhang S."/>
            <person name="Li H."/>
            <person name="Wu J."/>
            <person name="Wang P."/>
            <person name="Li P."/>
            <person name="Shi C."/>
            <person name="Zheng F."/>
            <person name="Jian J."/>
            <person name="Huang B."/>
            <person name="Shan D."/>
            <person name="Shi M."/>
            <person name="Fang C."/>
            <person name="Yue Y."/>
            <person name="Li F."/>
            <person name="Li D."/>
            <person name="Wei S."/>
            <person name="Han B."/>
            <person name="Jiang C."/>
            <person name="Yin Y."/>
            <person name="Xia T."/>
            <person name="Zhang Z."/>
            <person name="Bennetzen J.L."/>
            <person name="Zhao S."/>
            <person name="Wan X."/>
        </authorList>
    </citation>
    <scope>NUCLEOTIDE SEQUENCE [LARGE SCALE GENOMIC DNA]</scope>
    <source>
        <strain evidence="3">cv. Shuchazao</strain>
        <tissue evidence="2">Leaf</tissue>
    </source>
</reference>
<feature type="region of interest" description="Disordered" evidence="1">
    <location>
        <begin position="1"/>
        <end position="71"/>
    </location>
</feature>
<dbReference type="EMBL" id="SDRB02000026">
    <property type="protein sequence ID" value="THG23968.1"/>
    <property type="molecule type" value="Genomic_DNA"/>
</dbReference>
<feature type="region of interest" description="Disordered" evidence="1">
    <location>
        <begin position="167"/>
        <end position="224"/>
    </location>
</feature>
<feature type="compositionally biased region" description="Pro residues" evidence="1">
    <location>
        <begin position="180"/>
        <end position="197"/>
    </location>
</feature>
<dbReference type="AlphaFoldDB" id="A0A4S4F391"/>
<feature type="compositionally biased region" description="Low complexity" evidence="1">
    <location>
        <begin position="198"/>
        <end position="222"/>
    </location>
</feature>
<sequence length="244" mass="26397">MGNCLTSKGISVHYEKDAEPREEEATERKSISSPKSERTRHVNGEKKKKNERFKLHVEDGNGEESSNGYSKGGGVRIRVVETQRELIQILSNESKYSSVGQLLSAMKLKSRKISQVRTIAGDHRRLHVDVPLPKLRRDTGLPCVWPSSGIVSYFHPSSADYFNSGYSSGGGTAPRKKPKSPSPSPLAVSPPAPPTAAPTPTNGEATSPSPSAPETSGVGEVVVHGEDGQELDLWMVSPLFAILR</sequence>
<feature type="compositionally biased region" description="Basic and acidic residues" evidence="1">
    <location>
        <begin position="26"/>
        <end position="45"/>
    </location>
</feature>